<comment type="caution">
    <text evidence="1">The sequence shown here is derived from an EMBL/GenBank/DDBJ whole genome shotgun (WGS) entry which is preliminary data.</text>
</comment>
<organism evidence="1 2">
    <name type="scientific">Kaistia nematophila</name>
    <dbReference type="NCBI Taxonomy" id="2994654"/>
    <lineage>
        <taxon>Bacteria</taxon>
        <taxon>Pseudomonadati</taxon>
        <taxon>Pseudomonadota</taxon>
        <taxon>Alphaproteobacteria</taxon>
        <taxon>Hyphomicrobiales</taxon>
        <taxon>Kaistiaceae</taxon>
        <taxon>Kaistia</taxon>
    </lineage>
</organism>
<keyword evidence="2" id="KW-1185">Reference proteome</keyword>
<accession>A0A9X3E0E4</accession>
<dbReference type="Proteomes" id="UP001144805">
    <property type="component" value="Unassembled WGS sequence"/>
</dbReference>
<name>A0A9X3E0E4_9HYPH</name>
<dbReference type="RefSeq" id="WP_266337949.1">
    <property type="nucleotide sequence ID" value="NZ_JAPKNK010000002.1"/>
</dbReference>
<dbReference type="AlphaFoldDB" id="A0A9X3E0E4"/>
<gene>
    <name evidence="1" type="ORF">OSH07_07290</name>
</gene>
<reference evidence="1" key="1">
    <citation type="submission" date="2022-11" db="EMBL/GenBank/DDBJ databases">
        <title>Biodiversity and phylogenetic relationships of bacteria.</title>
        <authorList>
            <person name="Machado R.A.R."/>
            <person name="Bhat A."/>
            <person name="Loulou A."/>
            <person name="Kallel S."/>
        </authorList>
    </citation>
    <scope>NUCLEOTIDE SEQUENCE</scope>
    <source>
        <strain evidence="1">K-TC2</strain>
    </source>
</reference>
<sequence length="102" mass="11093">MDQTPIGSLADFRATLGNAAPPSALSGPLQALWHLEKGEWDAAHALVQDDESRAGAWVHAHVHRIEGDLWNARYWYGRAGRAAGEGDVALEREAIVVALLRD</sequence>
<evidence type="ECO:0000313" key="1">
    <source>
        <dbReference type="EMBL" id="MCX5568994.1"/>
    </source>
</evidence>
<dbReference type="EMBL" id="JAPKNK010000002">
    <property type="protein sequence ID" value="MCX5568994.1"/>
    <property type="molecule type" value="Genomic_DNA"/>
</dbReference>
<proteinExistence type="predicted"/>
<protein>
    <submittedName>
        <fullName evidence="1">Uncharacterized protein</fullName>
    </submittedName>
</protein>
<evidence type="ECO:0000313" key="2">
    <source>
        <dbReference type="Proteomes" id="UP001144805"/>
    </source>
</evidence>